<sequence length="283" mass="30190">MDISQKDLDDLRRAKYLLENPGFIAKVTAVVGTPIEYGLKKLPADWQDKVMAVTHQSLEKAADGALLTLKDVPDEPASNIWHKLSVAATGAAGGFFGFAALAIELPISTAIMLRSILDIARSEGESISSAETKMECLSVFAFGSTKSNSDDDSDEGYFALRATLAGATREAISALGKSGGDAISKESSSAILKLIAIIAERFGVEVSEKIALQAIPVVGAIAGATINTLFIDHYQDMARGHFIVRRLIRAYGVEYIEQQYAALPSKPAEAPPRSTDDVTPEMA</sequence>
<comment type="caution">
    <text evidence="1">The sequence shown here is derived from an EMBL/GenBank/DDBJ whole genome shotgun (WGS) entry which is preliminary data.</text>
</comment>
<dbReference type="Proteomes" id="UP001430149">
    <property type="component" value="Unassembled WGS sequence"/>
</dbReference>
<dbReference type="EMBL" id="JADIKE010000019">
    <property type="protein sequence ID" value="MBM7124022.1"/>
    <property type="molecule type" value="Genomic_DNA"/>
</dbReference>
<keyword evidence="2" id="KW-1185">Reference proteome</keyword>
<reference evidence="1" key="1">
    <citation type="submission" date="2020-10" db="EMBL/GenBank/DDBJ databases">
        <title>Phylogeny of dyella-like bacteria.</title>
        <authorList>
            <person name="Fu J."/>
        </authorList>
    </citation>
    <scope>NUCLEOTIDE SEQUENCE</scope>
    <source>
        <strain evidence="1">DHOC52</strain>
    </source>
</reference>
<dbReference type="PANTHER" id="PTHR41260">
    <property type="entry name" value="PROTEIN ECSC"/>
    <property type="match status" value="1"/>
</dbReference>
<dbReference type="PANTHER" id="PTHR41260:SF1">
    <property type="entry name" value="PROTEIN ECSC"/>
    <property type="match status" value="1"/>
</dbReference>
<organism evidence="1 2">
    <name type="scientific">Dyella flava</name>
    <dbReference type="NCBI Taxonomy" id="1920170"/>
    <lineage>
        <taxon>Bacteria</taxon>
        <taxon>Pseudomonadati</taxon>
        <taxon>Pseudomonadota</taxon>
        <taxon>Gammaproteobacteria</taxon>
        <taxon>Lysobacterales</taxon>
        <taxon>Rhodanobacteraceae</taxon>
        <taxon>Dyella</taxon>
    </lineage>
</organism>
<protein>
    <submittedName>
        <fullName evidence="1">EcsC family protein</fullName>
    </submittedName>
</protein>
<name>A0ABS2JYF6_9GAMM</name>
<dbReference type="InterPro" id="IPR024787">
    <property type="entry name" value="EcsC"/>
</dbReference>
<proteinExistence type="predicted"/>
<evidence type="ECO:0000313" key="1">
    <source>
        <dbReference type="EMBL" id="MBM7124022.1"/>
    </source>
</evidence>
<dbReference type="Pfam" id="PF12787">
    <property type="entry name" value="EcsC"/>
    <property type="match status" value="1"/>
</dbReference>
<accession>A0ABS2JYF6</accession>
<dbReference type="RefSeq" id="WP_204678849.1">
    <property type="nucleotide sequence ID" value="NZ_BSNR01000009.1"/>
</dbReference>
<gene>
    <name evidence="1" type="ORF">ISP19_01400</name>
</gene>
<evidence type="ECO:0000313" key="2">
    <source>
        <dbReference type="Proteomes" id="UP001430149"/>
    </source>
</evidence>